<dbReference type="AlphaFoldDB" id="A0A8J1URD0"/>
<sequence length="213" mass="24461">MHYCTRRAFKFIMDLAIIFLTFLVLDTTCAKNKDLKRLHKQVYVNDEDILRCWNQSTNRDTLSFYKDSSCIVRLDAKKSCSTVRNCPKVCFSKRKRIGDDGMKKTITKVHEIGESWTTKRHSCKCFLAKDVMPGSMPNLLMDNFGVYIPTPHQLPRSVCHPKGCVHPTKNKHVKEGATMRSPRGICTCVKGSDPDKSNVDTWYHWSCANNDVH</sequence>
<reference evidence="1" key="1">
    <citation type="submission" date="2022-03" db="EMBL/GenBank/DDBJ databases">
        <authorList>
            <person name="Martin C."/>
        </authorList>
    </citation>
    <scope>NUCLEOTIDE SEQUENCE</scope>
</reference>
<accession>A0A8J1URD0</accession>
<evidence type="ECO:0000313" key="1">
    <source>
        <dbReference type="EMBL" id="CAH1780056.1"/>
    </source>
</evidence>
<name>A0A8J1URD0_OWEFU</name>
<proteinExistence type="predicted"/>
<comment type="caution">
    <text evidence="1">The sequence shown here is derived from an EMBL/GenBank/DDBJ whole genome shotgun (WGS) entry which is preliminary data.</text>
</comment>
<dbReference type="EMBL" id="CAIIXF020000003">
    <property type="protein sequence ID" value="CAH1780056.1"/>
    <property type="molecule type" value="Genomic_DNA"/>
</dbReference>
<keyword evidence="2" id="KW-1185">Reference proteome</keyword>
<gene>
    <name evidence="1" type="ORF">OFUS_LOCUS6800</name>
</gene>
<dbReference type="Proteomes" id="UP000749559">
    <property type="component" value="Unassembled WGS sequence"/>
</dbReference>
<evidence type="ECO:0000313" key="2">
    <source>
        <dbReference type="Proteomes" id="UP000749559"/>
    </source>
</evidence>
<protein>
    <submittedName>
        <fullName evidence="1">Uncharacterized protein</fullName>
    </submittedName>
</protein>
<organism evidence="1 2">
    <name type="scientific">Owenia fusiformis</name>
    <name type="common">Polychaete worm</name>
    <dbReference type="NCBI Taxonomy" id="6347"/>
    <lineage>
        <taxon>Eukaryota</taxon>
        <taxon>Metazoa</taxon>
        <taxon>Spiralia</taxon>
        <taxon>Lophotrochozoa</taxon>
        <taxon>Annelida</taxon>
        <taxon>Polychaeta</taxon>
        <taxon>Sedentaria</taxon>
        <taxon>Canalipalpata</taxon>
        <taxon>Sabellida</taxon>
        <taxon>Oweniida</taxon>
        <taxon>Oweniidae</taxon>
        <taxon>Owenia</taxon>
    </lineage>
</organism>